<evidence type="ECO:0000313" key="5">
    <source>
        <dbReference type="Proteomes" id="UP000627292"/>
    </source>
</evidence>
<dbReference type="Pfam" id="PF16344">
    <property type="entry name" value="FecR_C"/>
    <property type="match status" value="1"/>
</dbReference>
<evidence type="ECO:0000313" key="4">
    <source>
        <dbReference type="EMBL" id="GGH66015.1"/>
    </source>
</evidence>
<dbReference type="GO" id="GO:0016989">
    <property type="term" value="F:sigma factor antagonist activity"/>
    <property type="evidence" value="ECO:0007669"/>
    <property type="project" value="TreeGrafter"/>
</dbReference>
<organism evidence="4 5">
    <name type="scientific">Filimonas zeae</name>
    <dbReference type="NCBI Taxonomy" id="1737353"/>
    <lineage>
        <taxon>Bacteria</taxon>
        <taxon>Pseudomonadati</taxon>
        <taxon>Bacteroidota</taxon>
        <taxon>Chitinophagia</taxon>
        <taxon>Chitinophagales</taxon>
        <taxon>Chitinophagaceae</taxon>
        <taxon>Filimonas</taxon>
    </lineage>
</organism>
<dbReference type="FunFam" id="2.60.120.1440:FF:000001">
    <property type="entry name" value="Putative anti-sigma factor"/>
    <property type="match status" value="1"/>
</dbReference>
<dbReference type="Pfam" id="PF04773">
    <property type="entry name" value="FecR"/>
    <property type="match status" value="1"/>
</dbReference>
<sequence length="410" mass="44311">MQYHLLLQKQAAGTATEAELQQLQQWLQTLDEATLRQVMREYALLMNTERLQATPGNAAVWQQINATLQQKGALPQTSAPGISSVTENRRVRTLWPRVSVAAAVLLALVSGTWWWMNRGSVEPAEVRTLAIAGDKAPAVNRATLTLADGRVITLDSAAGGTLAQQQGMAVVKLSDGAIRYQSNGTTSAGNAAAAVNTLRTPRGGLFQVTLPDGSRVWLNSASSLQYPAAFTGTNRTVTLSGEAYFEIAADKSKPFLVNTATQQVQVLGTAFNINAYDDEGATRTTLLQGSVQVALHTPGNGAAQQKLSPGKQAVATPAGITVQQPDLQQVMAWKEGEFRFSHLKITSIMRQIARWYDVEVEYQGPIPQNEFYGVIPRKEYVSQILKALTLTKNVHFVMKGNTIVVIAGPA</sequence>
<reference evidence="4" key="1">
    <citation type="journal article" date="2014" name="Int. J. Syst. Evol. Microbiol.">
        <title>Complete genome sequence of Corynebacterium casei LMG S-19264T (=DSM 44701T), isolated from a smear-ripened cheese.</title>
        <authorList>
            <consortium name="US DOE Joint Genome Institute (JGI-PGF)"/>
            <person name="Walter F."/>
            <person name="Albersmeier A."/>
            <person name="Kalinowski J."/>
            <person name="Ruckert C."/>
        </authorList>
    </citation>
    <scope>NUCLEOTIDE SEQUENCE</scope>
    <source>
        <strain evidence="4">CGMCC 1.15290</strain>
    </source>
</reference>
<proteinExistence type="predicted"/>
<feature type="transmembrane region" description="Helical" evidence="1">
    <location>
        <begin position="98"/>
        <end position="116"/>
    </location>
</feature>
<keyword evidence="5" id="KW-1185">Reference proteome</keyword>
<dbReference type="InterPro" id="IPR032508">
    <property type="entry name" value="FecR_C"/>
</dbReference>
<keyword evidence="1" id="KW-1133">Transmembrane helix</keyword>
<dbReference type="RefSeq" id="WP_188951866.1">
    <property type="nucleotide sequence ID" value="NZ_BMIB01000002.1"/>
</dbReference>
<evidence type="ECO:0000256" key="1">
    <source>
        <dbReference type="SAM" id="Phobius"/>
    </source>
</evidence>
<name>A0A917IVP9_9BACT</name>
<dbReference type="PANTHER" id="PTHR30273:SF2">
    <property type="entry name" value="PROTEIN FECR"/>
    <property type="match status" value="1"/>
</dbReference>
<dbReference type="Proteomes" id="UP000627292">
    <property type="component" value="Unassembled WGS sequence"/>
</dbReference>
<dbReference type="Gene3D" id="3.55.50.30">
    <property type="match status" value="1"/>
</dbReference>
<reference evidence="4" key="2">
    <citation type="submission" date="2020-09" db="EMBL/GenBank/DDBJ databases">
        <authorList>
            <person name="Sun Q."/>
            <person name="Zhou Y."/>
        </authorList>
    </citation>
    <scope>NUCLEOTIDE SEQUENCE</scope>
    <source>
        <strain evidence="4">CGMCC 1.15290</strain>
    </source>
</reference>
<keyword evidence="1" id="KW-0812">Transmembrane</keyword>
<dbReference type="PANTHER" id="PTHR30273">
    <property type="entry name" value="PERIPLASMIC SIGNAL SENSOR AND SIGMA FACTOR ACTIVATOR FECR-RELATED"/>
    <property type="match status" value="1"/>
</dbReference>
<dbReference type="InterPro" id="IPR006860">
    <property type="entry name" value="FecR"/>
</dbReference>
<feature type="domain" description="FecR protein" evidence="2">
    <location>
        <begin position="197"/>
        <end position="292"/>
    </location>
</feature>
<gene>
    <name evidence="4" type="ORF">GCM10011379_19730</name>
</gene>
<dbReference type="AlphaFoldDB" id="A0A917IVP9"/>
<accession>A0A917IVP9</accession>
<dbReference type="InterPro" id="IPR012373">
    <property type="entry name" value="Ferrdict_sens_TM"/>
</dbReference>
<keyword evidence="1" id="KW-0472">Membrane</keyword>
<dbReference type="Gene3D" id="2.60.120.1440">
    <property type="match status" value="1"/>
</dbReference>
<feature type="domain" description="Protein FecR C-terminal" evidence="3">
    <location>
        <begin position="338"/>
        <end position="405"/>
    </location>
</feature>
<comment type="caution">
    <text evidence="4">The sequence shown here is derived from an EMBL/GenBank/DDBJ whole genome shotgun (WGS) entry which is preliminary data.</text>
</comment>
<evidence type="ECO:0000259" key="2">
    <source>
        <dbReference type="Pfam" id="PF04773"/>
    </source>
</evidence>
<dbReference type="EMBL" id="BMIB01000002">
    <property type="protein sequence ID" value="GGH66015.1"/>
    <property type="molecule type" value="Genomic_DNA"/>
</dbReference>
<evidence type="ECO:0000259" key="3">
    <source>
        <dbReference type="Pfam" id="PF16344"/>
    </source>
</evidence>
<protein>
    <submittedName>
        <fullName evidence="4">Iron dicitrate transporter FecR</fullName>
    </submittedName>
</protein>